<organism evidence="3 4">
    <name type="scientific">Leishmania tarentolae</name>
    <name type="common">Sauroleishmania tarentolae</name>
    <dbReference type="NCBI Taxonomy" id="5689"/>
    <lineage>
        <taxon>Eukaryota</taxon>
        <taxon>Discoba</taxon>
        <taxon>Euglenozoa</taxon>
        <taxon>Kinetoplastea</taxon>
        <taxon>Metakinetoplastina</taxon>
        <taxon>Trypanosomatida</taxon>
        <taxon>Trypanosomatidae</taxon>
        <taxon>Leishmaniinae</taxon>
        <taxon>Leishmania</taxon>
        <taxon>lizard Leishmania</taxon>
    </lineage>
</organism>
<feature type="compositionally biased region" description="Low complexity" evidence="1">
    <location>
        <begin position="300"/>
        <end position="310"/>
    </location>
</feature>
<dbReference type="InterPro" id="IPR057317">
    <property type="entry name" value="PH-like_tryp"/>
</dbReference>
<dbReference type="VEuPathDB" id="TriTrypDB:LtaPh_0601700"/>
<evidence type="ECO:0000313" key="3">
    <source>
        <dbReference type="EMBL" id="GET85881.1"/>
    </source>
</evidence>
<evidence type="ECO:0000256" key="1">
    <source>
        <dbReference type="SAM" id="MobiDB-lite"/>
    </source>
</evidence>
<dbReference type="AlphaFoldDB" id="A0A640K9T4"/>
<feature type="region of interest" description="Disordered" evidence="1">
    <location>
        <begin position="159"/>
        <end position="195"/>
    </location>
</feature>
<feature type="compositionally biased region" description="Basic and acidic residues" evidence="1">
    <location>
        <begin position="50"/>
        <end position="62"/>
    </location>
</feature>
<feature type="compositionally biased region" description="Low complexity" evidence="1">
    <location>
        <begin position="18"/>
        <end position="33"/>
    </location>
</feature>
<keyword evidence="4" id="KW-1185">Reference proteome</keyword>
<feature type="compositionally biased region" description="Polar residues" evidence="1">
    <location>
        <begin position="271"/>
        <end position="286"/>
    </location>
</feature>
<reference evidence="3" key="1">
    <citation type="submission" date="2019-11" db="EMBL/GenBank/DDBJ databases">
        <title>Leishmania tarentolae CDS.</title>
        <authorList>
            <person name="Goto Y."/>
            <person name="Yamagishi J."/>
        </authorList>
    </citation>
    <scope>NUCLEOTIDE SEQUENCE [LARGE SCALE GENOMIC DNA]</scope>
    <source>
        <strain evidence="3">Parrot Tar II</strain>
    </source>
</reference>
<protein>
    <recommendedName>
        <fullName evidence="2">PH-like domain-containing protein</fullName>
    </recommendedName>
</protein>
<sequence>MAPRTGPRVKMMSPNSEASTVSRSLSVASSAYSNGHATPGTTSLLRSGLRRGEPKRDDDERAYGGCPAATGAALQSRRAALHAMDVNALRETAPFNGKSAPYGVLPASAQTARTTTNASGRSGNGGNDLRTRRSLPNLFQEVDFNTSSGTERRQCLLKTGASRSHSMSHHAEASVMKQRQQSTSRRRVEDEEAVRRATAALEHAGGAVLRRPFSGGSATNDNGRAATSALCGNTSSLPAQQQQRQPERQGMCLPPTIPITGHTRRHRSEYSDCSGNDSSMGSTMSSYKRARSWAEPPPLAAQAASQQPMPTSRPSLYGTQSVAESAAQRLTVPRVCPGMFTGISAIPVDEELFAGVDATHPNCTSTGFATPTTHGVTAAAAGVGAMQQRYCVRPLWSLVGTFKTSLSGLVTVDLNQECLRWSQRNPKGGKQTIKVPLSSVLDVFTTRVVQEDEQIEERQYTVVARTSTRPSQVVFGFATVTEANHLRNVLKRR</sequence>
<comment type="caution">
    <text evidence="3">The sequence shown here is derived from an EMBL/GenBank/DDBJ whole genome shotgun (WGS) entry which is preliminary data.</text>
</comment>
<feature type="compositionally biased region" description="Polar residues" evidence="1">
    <location>
        <begin position="230"/>
        <end position="239"/>
    </location>
</feature>
<feature type="domain" description="PH-like" evidence="2">
    <location>
        <begin position="391"/>
        <end position="491"/>
    </location>
</feature>
<evidence type="ECO:0000259" key="2">
    <source>
        <dbReference type="Pfam" id="PF23732"/>
    </source>
</evidence>
<evidence type="ECO:0000313" key="4">
    <source>
        <dbReference type="Proteomes" id="UP000419144"/>
    </source>
</evidence>
<name>A0A640K9T4_LEITA</name>
<feature type="compositionally biased region" description="Polar residues" evidence="1">
    <location>
        <begin position="35"/>
        <end position="45"/>
    </location>
</feature>
<proteinExistence type="predicted"/>
<feature type="compositionally biased region" description="Basic and acidic residues" evidence="1">
    <location>
        <begin position="186"/>
        <end position="195"/>
    </location>
</feature>
<dbReference type="Proteomes" id="UP000419144">
    <property type="component" value="Unassembled WGS sequence"/>
</dbReference>
<gene>
    <name evidence="3" type="ORF">LtaPh_0601700</name>
</gene>
<dbReference type="EMBL" id="BLBS01000007">
    <property type="protein sequence ID" value="GET85881.1"/>
    <property type="molecule type" value="Genomic_DNA"/>
</dbReference>
<accession>A0A640K9T4</accession>
<feature type="region of interest" description="Disordered" evidence="1">
    <location>
        <begin position="1"/>
        <end position="63"/>
    </location>
</feature>
<dbReference type="OrthoDB" id="252791at2759"/>
<feature type="region of interest" description="Disordered" evidence="1">
    <location>
        <begin position="111"/>
        <end position="133"/>
    </location>
</feature>
<dbReference type="Pfam" id="PF23732">
    <property type="entry name" value="PH_22"/>
    <property type="match status" value="1"/>
</dbReference>
<feature type="region of interest" description="Disordered" evidence="1">
    <location>
        <begin position="210"/>
        <end position="317"/>
    </location>
</feature>
<feature type="compositionally biased region" description="Polar residues" evidence="1">
    <location>
        <begin position="111"/>
        <end position="121"/>
    </location>
</feature>